<dbReference type="InterPro" id="IPR011990">
    <property type="entry name" value="TPR-like_helical_dom_sf"/>
</dbReference>
<accession>A0A099CXG3</accession>
<name>A0A099CXG3_9GAMM</name>
<protein>
    <submittedName>
        <fullName evidence="2">Membrane protein</fullName>
    </submittedName>
</protein>
<sequence length="249" mass="28165">MPVLFFVSIALQIACAIHVIRSGRSLYWIWLLLIASYLGVLIYVLAAVIPDLRNNPGSRKVARKAIQAIDPARRRRELQRRLEISNTVDNRRHLAEECLELCDYANAEELYRGLLTGMYADDPDFLLGLAQAQAGRDDYAGAHGTLDALKAANPAYKSSEGELLHARCLEALGDTDAALDAYRMLAVSYPGEEGRYRYGRLLGRTQRHDEAREVFESQLRQARSMPAYYRRKERPWLKAARQELAQLGS</sequence>
<evidence type="ECO:0000256" key="1">
    <source>
        <dbReference type="SAM" id="Phobius"/>
    </source>
</evidence>
<dbReference type="EMBL" id="JACHET010000001">
    <property type="protein sequence ID" value="MBB6183197.1"/>
    <property type="molecule type" value="Genomic_DNA"/>
</dbReference>
<dbReference type="OrthoDB" id="7559170at2"/>
<dbReference type="PIRSF" id="PIRSF030959">
    <property type="entry name" value="UCP030959"/>
    <property type="match status" value="1"/>
</dbReference>
<comment type="caution">
    <text evidence="2">The sequence shown here is derived from an EMBL/GenBank/DDBJ whole genome shotgun (WGS) entry which is preliminary data.</text>
</comment>
<dbReference type="Pfam" id="PF13174">
    <property type="entry name" value="TPR_6"/>
    <property type="match status" value="1"/>
</dbReference>
<reference evidence="2 4" key="1">
    <citation type="submission" date="2014-09" db="EMBL/GenBank/DDBJ databases">
        <title>Xanthomonadaceae 3.5X direct submission.</title>
        <authorList>
            <person name="Fang T."/>
            <person name="Wang H."/>
        </authorList>
    </citation>
    <scope>NUCLEOTIDE SEQUENCE [LARGE SCALE GENOMIC DNA]</scope>
    <source>
        <strain evidence="2 4">3.5X</strain>
    </source>
</reference>
<keyword evidence="1" id="KW-0812">Transmembrane</keyword>
<evidence type="ECO:0000313" key="3">
    <source>
        <dbReference type="EMBL" id="MBB6183197.1"/>
    </source>
</evidence>
<dbReference type="STRING" id="1543381.LF63_0108340"/>
<dbReference type="SUPFAM" id="SSF48452">
    <property type="entry name" value="TPR-like"/>
    <property type="match status" value="1"/>
</dbReference>
<feature type="transmembrane region" description="Helical" evidence="1">
    <location>
        <begin position="26"/>
        <end position="49"/>
    </location>
</feature>
<dbReference type="HOGENOM" id="CLU_088596_0_0_6"/>
<dbReference type="AlphaFoldDB" id="A0A099CXG3"/>
<dbReference type="EMBL" id="JROI01000010">
    <property type="protein sequence ID" value="KGI78312.1"/>
    <property type="molecule type" value="Genomic_DNA"/>
</dbReference>
<reference evidence="3 5" key="2">
    <citation type="submission" date="2020-08" db="EMBL/GenBank/DDBJ databases">
        <title>Genomic Encyclopedia of Type Strains, Phase IV (KMG-IV): sequencing the most valuable type-strain genomes for metagenomic binning, comparative biology and taxonomic classification.</title>
        <authorList>
            <person name="Goeker M."/>
        </authorList>
    </citation>
    <scope>NUCLEOTIDE SEQUENCE [LARGE SCALE GENOMIC DNA]</scope>
    <source>
        <strain evidence="3 5">DSM 107085</strain>
    </source>
</reference>
<dbReference type="InterPro" id="IPR019734">
    <property type="entry name" value="TPR_rpt"/>
</dbReference>
<dbReference type="Gene3D" id="1.25.40.10">
    <property type="entry name" value="Tetratricopeptide repeat domain"/>
    <property type="match status" value="1"/>
</dbReference>
<evidence type="ECO:0000313" key="5">
    <source>
        <dbReference type="Proteomes" id="UP000560000"/>
    </source>
</evidence>
<evidence type="ECO:0000313" key="4">
    <source>
        <dbReference type="Proteomes" id="UP000029708"/>
    </source>
</evidence>
<evidence type="ECO:0000313" key="2">
    <source>
        <dbReference type="EMBL" id="KGI78312.1"/>
    </source>
</evidence>
<dbReference type="Proteomes" id="UP000029708">
    <property type="component" value="Unassembled WGS sequence"/>
</dbReference>
<keyword evidence="1" id="KW-0472">Membrane</keyword>
<keyword evidence="1" id="KW-1133">Transmembrane helix</keyword>
<dbReference type="Proteomes" id="UP000560000">
    <property type="component" value="Unassembled WGS sequence"/>
</dbReference>
<organism evidence="2 4">
    <name type="scientific">Oleiagrimonas soli</name>
    <dbReference type="NCBI Taxonomy" id="1543381"/>
    <lineage>
        <taxon>Bacteria</taxon>
        <taxon>Pseudomonadati</taxon>
        <taxon>Pseudomonadota</taxon>
        <taxon>Gammaproteobacteria</taxon>
        <taxon>Lysobacterales</taxon>
        <taxon>Rhodanobacteraceae</taxon>
        <taxon>Oleiagrimonas</taxon>
    </lineage>
</organism>
<dbReference type="RefSeq" id="WP_043100978.1">
    <property type="nucleotide sequence ID" value="NZ_JACHET010000001.1"/>
</dbReference>
<dbReference type="InterPro" id="IPR014562">
    <property type="entry name" value="UCP030959_TPR_rpt-cont"/>
</dbReference>
<gene>
    <name evidence="3" type="ORF">HNQ86_000542</name>
    <name evidence="2" type="ORF">LF63_0108340</name>
</gene>
<proteinExistence type="predicted"/>
<keyword evidence="4" id="KW-1185">Reference proteome</keyword>